<dbReference type="InterPro" id="IPR040442">
    <property type="entry name" value="Pyrv_kinase-like_dom_sf"/>
</dbReference>
<dbReference type="Gene3D" id="3.20.20.60">
    <property type="entry name" value="Phosphoenolpyruvate-binding domains"/>
    <property type="match status" value="1"/>
</dbReference>
<keyword evidence="3" id="KW-1185">Reference proteome</keyword>
<comment type="catalytic activity">
    <reaction evidence="1">
        <text>(2S,3R)-3-hydroxybutane-1,2,3-tricarboxylate = pyruvate + succinate</text>
        <dbReference type="Rhea" id="RHEA:16809"/>
        <dbReference type="ChEBI" id="CHEBI:15361"/>
        <dbReference type="ChEBI" id="CHEBI:30031"/>
        <dbReference type="ChEBI" id="CHEBI:57429"/>
        <dbReference type="EC" id="4.1.3.30"/>
    </reaction>
</comment>
<dbReference type="OrthoDB" id="1923844at2759"/>
<dbReference type="Proteomes" id="UP000053317">
    <property type="component" value="Unassembled WGS sequence"/>
</dbReference>
<dbReference type="CDD" id="cd00377">
    <property type="entry name" value="ICL_PEPM"/>
    <property type="match status" value="1"/>
</dbReference>
<dbReference type="PANTHER" id="PTHR42905">
    <property type="entry name" value="PHOSPHOENOLPYRUVATE CARBOXYLASE"/>
    <property type="match status" value="1"/>
</dbReference>
<dbReference type="PANTHER" id="PTHR42905:SF2">
    <property type="entry name" value="PHOSPHOENOLPYRUVATE CARBOXYLASE FAMILY PROTEIN"/>
    <property type="match status" value="1"/>
</dbReference>
<gene>
    <name evidence="2" type="ORF">UCRPC4_g06480</name>
</gene>
<dbReference type="AlphaFoldDB" id="A0A0G2DVU4"/>
<organism evidence="2 3">
    <name type="scientific">Phaeomoniella chlamydospora</name>
    <name type="common">Phaeoacremonium chlamydosporum</name>
    <dbReference type="NCBI Taxonomy" id="158046"/>
    <lineage>
        <taxon>Eukaryota</taxon>
        <taxon>Fungi</taxon>
        <taxon>Dikarya</taxon>
        <taxon>Ascomycota</taxon>
        <taxon>Pezizomycotina</taxon>
        <taxon>Eurotiomycetes</taxon>
        <taxon>Chaetothyriomycetidae</taxon>
        <taxon>Phaeomoniellales</taxon>
        <taxon>Phaeomoniellaceae</taxon>
        <taxon>Phaeomoniella</taxon>
    </lineage>
</organism>
<sequence length="288" mass="31268">MLTDKSKIVVGPGVYDGISARMALKAGFECLYMTGAGTSMSRLGWADLGLATQTDMVSNASMIASIDPSIPLIADADTGYGGPVMVSRTIRKYAAAGIAALHIEDQVQEKRCGHLLGKELVTREIFYSRLRAAVQAKNDYGSDILIIARTDARQKYGFEEACERLKGAVEIGVDAVFPEALPDVDELKEMVKRIGNTPCLLNMISGGHTPDLTVEQAKDVGFRMMIFPCLGFEAAMVGMRDWMKILKDQGKQPDTQISIKEAFEVCGLNECVELDKRAGGTAYKELGQ</sequence>
<dbReference type="Pfam" id="PF13714">
    <property type="entry name" value="PEP_mutase"/>
    <property type="match status" value="1"/>
</dbReference>
<dbReference type="EMBL" id="LCWF01000196">
    <property type="protein sequence ID" value="KKY15052.1"/>
    <property type="molecule type" value="Genomic_DNA"/>
</dbReference>
<accession>A0A0G2DVU4</accession>
<evidence type="ECO:0000256" key="1">
    <source>
        <dbReference type="ARBA" id="ARBA00001050"/>
    </source>
</evidence>
<protein>
    <submittedName>
        <fullName evidence="2">Putative methylisocitrate lyase (2-methylisocitrate lyase)</fullName>
    </submittedName>
</protein>
<evidence type="ECO:0000313" key="2">
    <source>
        <dbReference type="EMBL" id="KKY15052.1"/>
    </source>
</evidence>
<dbReference type="GO" id="GO:0046421">
    <property type="term" value="F:methylisocitrate lyase activity"/>
    <property type="evidence" value="ECO:0007669"/>
    <property type="project" value="UniProtKB-EC"/>
</dbReference>
<comment type="caution">
    <text evidence="2">The sequence shown here is derived from an EMBL/GenBank/DDBJ whole genome shotgun (WGS) entry which is preliminary data.</text>
</comment>
<dbReference type="InterPro" id="IPR015813">
    <property type="entry name" value="Pyrv/PenolPyrv_kinase-like_dom"/>
</dbReference>
<dbReference type="InterPro" id="IPR018523">
    <property type="entry name" value="Isocitrate_lyase_ph_CS"/>
</dbReference>
<evidence type="ECO:0000313" key="3">
    <source>
        <dbReference type="Proteomes" id="UP000053317"/>
    </source>
</evidence>
<proteinExistence type="predicted"/>
<reference evidence="2 3" key="1">
    <citation type="submission" date="2015-05" db="EMBL/GenBank/DDBJ databases">
        <title>Distinctive expansion of gene families associated with plant cell wall degradation and secondary metabolism in the genomes of grapevine trunk pathogens.</title>
        <authorList>
            <person name="Lawrence D.P."/>
            <person name="Travadon R."/>
            <person name="Rolshausen P.E."/>
            <person name="Baumgartner K."/>
        </authorList>
    </citation>
    <scope>NUCLEOTIDE SEQUENCE [LARGE SCALE GENOMIC DNA]</scope>
    <source>
        <strain evidence="2">UCRPC4</strain>
    </source>
</reference>
<reference evidence="2 3" key="2">
    <citation type="submission" date="2015-05" db="EMBL/GenBank/DDBJ databases">
        <authorList>
            <person name="Morales-Cruz A."/>
            <person name="Amrine K.C."/>
            <person name="Cantu D."/>
        </authorList>
    </citation>
    <scope>NUCLEOTIDE SEQUENCE [LARGE SCALE GENOMIC DNA]</scope>
    <source>
        <strain evidence="2">UCRPC4</strain>
    </source>
</reference>
<name>A0A0G2DVU4_PHACM</name>
<keyword evidence="2" id="KW-0456">Lyase</keyword>
<dbReference type="SUPFAM" id="SSF51621">
    <property type="entry name" value="Phosphoenolpyruvate/pyruvate domain"/>
    <property type="match status" value="1"/>
</dbReference>
<dbReference type="PROSITE" id="PS00161">
    <property type="entry name" value="ISOCITRATE_LYASE"/>
    <property type="match status" value="1"/>
</dbReference>
<dbReference type="InterPro" id="IPR039556">
    <property type="entry name" value="ICL/PEPM"/>
</dbReference>